<dbReference type="Pfam" id="PF13923">
    <property type="entry name" value="zf-C3HC4_2"/>
    <property type="match status" value="1"/>
</dbReference>
<evidence type="ECO:0000256" key="2">
    <source>
        <dbReference type="ARBA" id="ARBA00022771"/>
    </source>
</evidence>
<dbReference type="InterPro" id="IPR013083">
    <property type="entry name" value="Znf_RING/FYVE/PHD"/>
</dbReference>
<dbReference type="GO" id="GO:0033768">
    <property type="term" value="C:SUMO-targeted ubiquitin ligase complex"/>
    <property type="evidence" value="ECO:0007669"/>
    <property type="project" value="TreeGrafter"/>
</dbReference>
<dbReference type="GO" id="GO:0140082">
    <property type="term" value="F:SUMO-ubiquitin ligase activity"/>
    <property type="evidence" value="ECO:0007669"/>
    <property type="project" value="TreeGrafter"/>
</dbReference>
<reference evidence="6 7" key="1">
    <citation type="journal article" date="2020" name="Nat. Food">
        <title>A phased Vanilla planifolia genome enables genetic improvement of flavour and production.</title>
        <authorList>
            <person name="Hasing T."/>
            <person name="Tang H."/>
            <person name="Brym M."/>
            <person name="Khazi F."/>
            <person name="Huang T."/>
            <person name="Chambers A.H."/>
        </authorList>
    </citation>
    <scope>NUCLEOTIDE SEQUENCE [LARGE SCALE GENOMIC DNA]</scope>
    <source>
        <tissue evidence="6">Leaf</tissue>
    </source>
</reference>
<dbReference type="InterPro" id="IPR017907">
    <property type="entry name" value="Znf_RING_CS"/>
</dbReference>
<dbReference type="EMBL" id="JADCNM010000014">
    <property type="protein sequence ID" value="KAG0453657.1"/>
    <property type="molecule type" value="Genomic_DNA"/>
</dbReference>
<accession>A0A835PP34</accession>
<dbReference type="PROSITE" id="PS00518">
    <property type="entry name" value="ZF_RING_1"/>
    <property type="match status" value="1"/>
</dbReference>
<organism evidence="6 7">
    <name type="scientific">Vanilla planifolia</name>
    <name type="common">Vanilla</name>
    <dbReference type="NCBI Taxonomy" id="51239"/>
    <lineage>
        <taxon>Eukaryota</taxon>
        <taxon>Viridiplantae</taxon>
        <taxon>Streptophyta</taxon>
        <taxon>Embryophyta</taxon>
        <taxon>Tracheophyta</taxon>
        <taxon>Spermatophyta</taxon>
        <taxon>Magnoliopsida</taxon>
        <taxon>Liliopsida</taxon>
        <taxon>Asparagales</taxon>
        <taxon>Orchidaceae</taxon>
        <taxon>Vanilloideae</taxon>
        <taxon>Vanilleae</taxon>
        <taxon>Vanilla</taxon>
    </lineage>
</organism>
<evidence type="ECO:0000256" key="1">
    <source>
        <dbReference type="ARBA" id="ARBA00022723"/>
    </source>
</evidence>
<dbReference type="SMART" id="SM00184">
    <property type="entry name" value="RING"/>
    <property type="match status" value="1"/>
</dbReference>
<keyword evidence="1" id="KW-0479">Metal-binding</keyword>
<feature type="domain" description="RING-type" evidence="5">
    <location>
        <begin position="102"/>
        <end position="140"/>
    </location>
</feature>
<dbReference type="PANTHER" id="PTHR47094">
    <property type="entry name" value="ELFLESS, ISOFORM B"/>
    <property type="match status" value="1"/>
</dbReference>
<dbReference type="PROSITE" id="PS50089">
    <property type="entry name" value="ZF_RING_2"/>
    <property type="match status" value="1"/>
</dbReference>
<evidence type="ECO:0000256" key="3">
    <source>
        <dbReference type="ARBA" id="ARBA00022833"/>
    </source>
</evidence>
<keyword evidence="3" id="KW-0862">Zinc</keyword>
<evidence type="ECO:0000256" key="4">
    <source>
        <dbReference type="PROSITE-ProRule" id="PRU00175"/>
    </source>
</evidence>
<keyword evidence="2 4" id="KW-0863">Zinc-finger</keyword>
<dbReference type="GO" id="GO:0061630">
    <property type="term" value="F:ubiquitin protein ligase activity"/>
    <property type="evidence" value="ECO:0007669"/>
    <property type="project" value="InterPro"/>
</dbReference>
<dbReference type="Proteomes" id="UP000639772">
    <property type="component" value="Unassembled WGS sequence"/>
</dbReference>
<dbReference type="GO" id="GO:0032183">
    <property type="term" value="F:SUMO binding"/>
    <property type="evidence" value="ECO:0007669"/>
    <property type="project" value="TreeGrafter"/>
</dbReference>
<sequence>MDSDLDLNEISEEIGRPEQDAVSIDQSRGAAIPVTCDVNAERITDESGDLRREMKRQGWVQLGLDEDSLLVCPDCVLKLQDAMSKVKKQGLVPAHIGPSLTCPLCLGTLKEPCSTLCGHVFCRACIESAIQREKKCPICRKKVTMKNIHKLYLSSC</sequence>
<dbReference type="SUPFAM" id="SSF57850">
    <property type="entry name" value="RING/U-box"/>
    <property type="match status" value="1"/>
</dbReference>
<dbReference type="OrthoDB" id="6105938at2759"/>
<name>A0A835PP34_VANPL</name>
<evidence type="ECO:0000313" key="6">
    <source>
        <dbReference type="EMBL" id="KAG0453657.1"/>
    </source>
</evidence>
<comment type="caution">
    <text evidence="6">The sequence shown here is derived from an EMBL/GenBank/DDBJ whole genome shotgun (WGS) entry which is preliminary data.</text>
</comment>
<dbReference type="GO" id="GO:0008270">
    <property type="term" value="F:zinc ion binding"/>
    <property type="evidence" value="ECO:0007669"/>
    <property type="project" value="UniProtKB-KW"/>
</dbReference>
<proteinExistence type="predicted"/>
<dbReference type="AlphaFoldDB" id="A0A835PP34"/>
<evidence type="ECO:0000259" key="5">
    <source>
        <dbReference type="PROSITE" id="PS50089"/>
    </source>
</evidence>
<dbReference type="GO" id="GO:0006511">
    <property type="term" value="P:ubiquitin-dependent protein catabolic process"/>
    <property type="evidence" value="ECO:0007669"/>
    <property type="project" value="TreeGrafter"/>
</dbReference>
<dbReference type="InterPro" id="IPR049627">
    <property type="entry name" value="SLX8"/>
</dbReference>
<protein>
    <recommendedName>
        <fullName evidence="5">RING-type domain-containing protein</fullName>
    </recommendedName>
</protein>
<gene>
    <name evidence="6" type="ORF">HPP92_024961</name>
</gene>
<evidence type="ECO:0000313" key="7">
    <source>
        <dbReference type="Proteomes" id="UP000639772"/>
    </source>
</evidence>
<dbReference type="Gene3D" id="3.30.40.10">
    <property type="entry name" value="Zinc/RING finger domain, C3HC4 (zinc finger)"/>
    <property type="match status" value="1"/>
</dbReference>
<dbReference type="InterPro" id="IPR001841">
    <property type="entry name" value="Znf_RING"/>
</dbReference>
<dbReference type="PANTHER" id="PTHR47094:SF1">
    <property type="entry name" value="RING-TYPE E3 UBIQUITIN TRANSFERASE"/>
    <property type="match status" value="1"/>
</dbReference>